<comment type="caution">
    <text evidence="1">The sequence shown here is derived from an EMBL/GenBank/DDBJ whole genome shotgun (WGS) entry which is preliminary data.</text>
</comment>
<evidence type="ECO:0000313" key="1">
    <source>
        <dbReference type="EMBL" id="EJN57759.1"/>
    </source>
</evidence>
<organism evidence="1 2">
    <name type="scientific">Halogranum salarium B-1</name>
    <dbReference type="NCBI Taxonomy" id="1210908"/>
    <lineage>
        <taxon>Archaea</taxon>
        <taxon>Methanobacteriati</taxon>
        <taxon>Methanobacteriota</taxon>
        <taxon>Stenosarchaea group</taxon>
        <taxon>Halobacteria</taxon>
        <taxon>Halobacteriales</taxon>
        <taxon>Haloferacaceae</taxon>
    </lineage>
</organism>
<proteinExistence type="predicted"/>
<accession>J3JDT1</accession>
<gene>
    <name evidence="1" type="ORF">HSB1_39070</name>
</gene>
<dbReference type="AlphaFoldDB" id="J3JDT1"/>
<protein>
    <submittedName>
        <fullName evidence="1">Uncharacterized protein</fullName>
    </submittedName>
</protein>
<name>J3JDT1_9EURY</name>
<dbReference type="Proteomes" id="UP000007813">
    <property type="component" value="Unassembled WGS sequence"/>
</dbReference>
<evidence type="ECO:0000313" key="2">
    <source>
        <dbReference type="Proteomes" id="UP000007813"/>
    </source>
</evidence>
<dbReference type="EMBL" id="ALJD01000011">
    <property type="protein sequence ID" value="EJN57759.1"/>
    <property type="molecule type" value="Genomic_DNA"/>
</dbReference>
<sequence>MSFFVEHSLTEMENNSLFPKEHLSRRHFFDYETRSLSGCMWIREGSTFV</sequence>
<reference evidence="1 2" key="1">
    <citation type="journal article" date="2012" name="J. Bacteriol.">
        <title>Draft Genome Sequence of the Extremely Halophilic Archaeon Halogranum salarium B-1T.</title>
        <authorList>
            <person name="Kim K.K."/>
            <person name="Lee K.C."/>
            <person name="Lee J.S."/>
        </authorList>
    </citation>
    <scope>NUCLEOTIDE SEQUENCE [LARGE SCALE GENOMIC DNA]</scope>
    <source>
        <strain evidence="1 2">B-1</strain>
    </source>
</reference>